<sequence>MSGLKYKVVLGLLLTFTALTASGCTLPLTVDCSPVATCTL</sequence>
<protein>
    <recommendedName>
        <fullName evidence="3">Lipoprotein</fullName>
    </recommendedName>
</protein>
<reference evidence="1 2" key="1">
    <citation type="submission" date="2013-12" db="EMBL/GenBank/DDBJ databases">
        <authorList>
            <person name="Zelazny A."/>
            <person name="Olivier K."/>
            <person name="Holland S."/>
            <person name="Lenaerts A."/>
            <person name="Ordway D."/>
            <person name="DeGroote M.A."/>
            <person name="Parker T."/>
            <person name="Sizemore C."/>
            <person name="Tallon L.J."/>
            <person name="Sadzewicz L.K."/>
            <person name="Sengamalay N."/>
            <person name="Fraser C.M."/>
            <person name="Hine E."/>
            <person name="Shefchek K.A."/>
            <person name="Das S.P."/>
            <person name="Tettelin H."/>
        </authorList>
    </citation>
    <scope>NUCLEOTIDE SEQUENCE [LARGE SCALE GENOMIC DNA]</scope>
    <source>
        <strain evidence="1 2">1956</strain>
    </source>
</reference>
<evidence type="ECO:0008006" key="3">
    <source>
        <dbReference type="Google" id="ProtNLM"/>
    </source>
</evidence>
<organism evidence="1 2">
    <name type="scientific">Mycobacterium intracellulare 1956</name>
    <dbReference type="NCBI Taxonomy" id="1299331"/>
    <lineage>
        <taxon>Bacteria</taxon>
        <taxon>Bacillati</taxon>
        <taxon>Actinomycetota</taxon>
        <taxon>Actinomycetes</taxon>
        <taxon>Mycobacteriales</taxon>
        <taxon>Mycobacteriaceae</taxon>
        <taxon>Mycobacterium</taxon>
        <taxon>Mycobacterium avium complex (MAC)</taxon>
    </lineage>
</organism>
<name>X8CLG2_MYCIT</name>
<evidence type="ECO:0000313" key="2">
    <source>
        <dbReference type="Proteomes" id="UP000020825"/>
    </source>
</evidence>
<dbReference type="PROSITE" id="PS51257">
    <property type="entry name" value="PROKAR_LIPOPROTEIN"/>
    <property type="match status" value="1"/>
</dbReference>
<dbReference type="AlphaFoldDB" id="X8CLG2"/>
<proteinExistence type="predicted"/>
<comment type="caution">
    <text evidence="1">The sequence shown here is derived from an EMBL/GenBank/DDBJ whole genome shotgun (WGS) entry which is preliminary data.</text>
</comment>
<dbReference type="EMBL" id="JAOG01000001">
    <property type="protein sequence ID" value="EUA56934.1"/>
    <property type="molecule type" value="Genomic_DNA"/>
</dbReference>
<dbReference type="Proteomes" id="UP000020825">
    <property type="component" value="Unassembled WGS sequence"/>
</dbReference>
<accession>X8CLG2</accession>
<dbReference type="PATRIC" id="fig|1299331.3.peg.49"/>
<gene>
    <name evidence="1" type="ORF">I550_0050</name>
</gene>
<evidence type="ECO:0000313" key="1">
    <source>
        <dbReference type="EMBL" id="EUA56934.1"/>
    </source>
</evidence>